<accession>A0A078HAB7</accession>
<gene>
    <name evidence="3" type="primary">BnaC08g42050D</name>
    <name evidence="2" type="ORF">DARMORV10_C08P48160.1</name>
    <name evidence="3" type="ORF">GSBRNA2T00057103001</name>
</gene>
<dbReference type="Pfam" id="PF00085">
    <property type="entry name" value="Thioredoxin"/>
    <property type="match status" value="1"/>
</dbReference>
<dbReference type="Proteomes" id="UP001295469">
    <property type="component" value="Chromosome C08"/>
</dbReference>
<evidence type="ECO:0000313" key="4">
    <source>
        <dbReference type="Proteomes" id="UP000028999"/>
    </source>
</evidence>
<dbReference type="CDD" id="cd02947">
    <property type="entry name" value="TRX_family"/>
    <property type="match status" value="1"/>
</dbReference>
<sequence>MEDQELQNNSRVVKVDSPESWNFYVSQAKNQACPIVAHFTTSWCIPSVFMNSFFEDLASSYKDALFLIVDVDEVKEVARRLKVKAMPTFMFLKDGNTMDKLVGANPDEIKKRVDGFVQSSRLVHIA</sequence>
<dbReference type="GO" id="GO:0003756">
    <property type="term" value="F:protein disulfide isomerase activity"/>
    <property type="evidence" value="ECO:0007669"/>
    <property type="project" value="EnsemblPlants"/>
</dbReference>
<protein>
    <submittedName>
        <fullName evidence="2">(rape) hypothetical protein</fullName>
    </submittedName>
    <submittedName>
        <fullName evidence="3">BnaC08g42050D protein</fullName>
    </submittedName>
</protein>
<organism evidence="3 4">
    <name type="scientific">Brassica napus</name>
    <name type="common">Rape</name>
    <dbReference type="NCBI Taxonomy" id="3708"/>
    <lineage>
        <taxon>Eukaryota</taxon>
        <taxon>Viridiplantae</taxon>
        <taxon>Streptophyta</taxon>
        <taxon>Embryophyta</taxon>
        <taxon>Tracheophyta</taxon>
        <taxon>Spermatophyta</taxon>
        <taxon>Magnoliopsida</taxon>
        <taxon>eudicotyledons</taxon>
        <taxon>Gunneridae</taxon>
        <taxon>Pentapetalae</taxon>
        <taxon>rosids</taxon>
        <taxon>malvids</taxon>
        <taxon>Brassicales</taxon>
        <taxon>Brassicaceae</taxon>
        <taxon>Brassiceae</taxon>
        <taxon>Brassica</taxon>
    </lineage>
</organism>
<dbReference type="Proteomes" id="UP000028999">
    <property type="component" value="Unassembled WGS sequence"/>
</dbReference>
<feature type="domain" description="Thioredoxin" evidence="1">
    <location>
        <begin position="1"/>
        <end position="118"/>
    </location>
</feature>
<dbReference type="Gramene" id="CDY34646">
    <property type="protein sequence ID" value="CDY34646"/>
    <property type="gene ID" value="GSBRNA2T00057103001"/>
</dbReference>
<dbReference type="GO" id="GO:0005829">
    <property type="term" value="C:cytosol"/>
    <property type="evidence" value="ECO:0007669"/>
    <property type="project" value="EnsemblPlants"/>
</dbReference>
<dbReference type="InterPro" id="IPR036249">
    <property type="entry name" value="Thioredoxin-like_sf"/>
</dbReference>
<evidence type="ECO:0000259" key="1">
    <source>
        <dbReference type="PROSITE" id="PS51352"/>
    </source>
</evidence>
<keyword evidence="4" id="KW-1185">Reference proteome</keyword>
<dbReference type="SMR" id="A0A078HAB7"/>
<dbReference type="STRING" id="3708.A0A078HAB7"/>
<dbReference type="InterPro" id="IPR013766">
    <property type="entry name" value="Thioredoxin_domain"/>
</dbReference>
<dbReference type="PaxDb" id="3708-A0A078HAB7"/>
<dbReference type="SUPFAM" id="SSF52833">
    <property type="entry name" value="Thioredoxin-like"/>
    <property type="match status" value="1"/>
</dbReference>
<reference evidence="3" key="2">
    <citation type="submission" date="2014-06" db="EMBL/GenBank/DDBJ databases">
        <authorList>
            <person name="Genoscope - CEA"/>
        </authorList>
    </citation>
    <scope>NUCLEOTIDE SEQUENCE</scope>
</reference>
<dbReference type="EMBL" id="HG994372">
    <property type="protein sequence ID" value="CAF2115858.1"/>
    <property type="molecule type" value="Genomic_DNA"/>
</dbReference>
<dbReference type="EMBL" id="LK032338">
    <property type="protein sequence ID" value="CDY34646.1"/>
    <property type="molecule type" value="Genomic_DNA"/>
</dbReference>
<dbReference type="PANTHER" id="PTHR10438">
    <property type="entry name" value="THIOREDOXIN"/>
    <property type="match status" value="1"/>
</dbReference>
<dbReference type="PANTHER" id="PTHR10438:SF433">
    <property type="entry name" value="THIOREDOXIN-LIKE PROTEIN CXXS1"/>
    <property type="match status" value="1"/>
</dbReference>
<dbReference type="PROSITE" id="PS51352">
    <property type="entry name" value="THIOREDOXIN_2"/>
    <property type="match status" value="1"/>
</dbReference>
<proteinExistence type="predicted"/>
<reference evidence="3 4" key="1">
    <citation type="journal article" date="2014" name="Science">
        <title>Plant genetics. Early allopolyploid evolution in the post-Neolithic Brassica napus oilseed genome.</title>
        <authorList>
            <person name="Chalhoub B."/>
            <person name="Denoeud F."/>
            <person name="Liu S."/>
            <person name="Parkin I.A."/>
            <person name="Tang H."/>
            <person name="Wang X."/>
            <person name="Chiquet J."/>
            <person name="Belcram H."/>
            <person name="Tong C."/>
            <person name="Samans B."/>
            <person name="Correa M."/>
            <person name="Da Silva C."/>
            <person name="Just J."/>
            <person name="Falentin C."/>
            <person name="Koh C.S."/>
            <person name="Le Clainche I."/>
            <person name="Bernard M."/>
            <person name="Bento P."/>
            <person name="Noel B."/>
            <person name="Labadie K."/>
            <person name="Alberti A."/>
            <person name="Charles M."/>
            <person name="Arnaud D."/>
            <person name="Guo H."/>
            <person name="Daviaud C."/>
            <person name="Alamery S."/>
            <person name="Jabbari K."/>
            <person name="Zhao M."/>
            <person name="Edger P.P."/>
            <person name="Chelaifa H."/>
            <person name="Tack D."/>
            <person name="Lassalle G."/>
            <person name="Mestiri I."/>
            <person name="Schnel N."/>
            <person name="Le Paslier M.C."/>
            <person name="Fan G."/>
            <person name="Renault V."/>
            <person name="Bayer P.E."/>
            <person name="Golicz A.A."/>
            <person name="Manoli S."/>
            <person name="Lee T.H."/>
            <person name="Thi V.H."/>
            <person name="Chalabi S."/>
            <person name="Hu Q."/>
            <person name="Fan C."/>
            <person name="Tollenaere R."/>
            <person name="Lu Y."/>
            <person name="Battail C."/>
            <person name="Shen J."/>
            <person name="Sidebottom C.H."/>
            <person name="Wang X."/>
            <person name="Canaguier A."/>
            <person name="Chauveau A."/>
            <person name="Berard A."/>
            <person name="Deniot G."/>
            <person name="Guan M."/>
            <person name="Liu Z."/>
            <person name="Sun F."/>
            <person name="Lim Y.P."/>
            <person name="Lyons E."/>
            <person name="Town C.D."/>
            <person name="Bancroft I."/>
            <person name="Wang X."/>
            <person name="Meng J."/>
            <person name="Ma J."/>
            <person name="Pires J.C."/>
            <person name="King G.J."/>
            <person name="Brunel D."/>
            <person name="Delourme R."/>
            <person name="Renard M."/>
            <person name="Aury J.M."/>
            <person name="Adams K.L."/>
            <person name="Batley J."/>
            <person name="Snowdon R.J."/>
            <person name="Tost J."/>
            <person name="Edwards D."/>
            <person name="Zhou Y."/>
            <person name="Hua W."/>
            <person name="Sharpe A.G."/>
            <person name="Paterson A.H."/>
            <person name="Guan C."/>
            <person name="Wincker P."/>
        </authorList>
    </citation>
    <scope>NUCLEOTIDE SEQUENCE [LARGE SCALE GENOMIC DNA]</scope>
    <source>
        <strain evidence="4">cv. Darmor-bzh</strain>
    </source>
</reference>
<dbReference type="AlphaFoldDB" id="A0A078HAB7"/>
<dbReference type="InterPro" id="IPR050620">
    <property type="entry name" value="Thioredoxin_H-type-like"/>
</dbReference>
<evidence type="ECO:0000313" key="3">
    <source>
        <dbReference type="EMBL" id="CDY34646.1"/>
    </source>
</evidence>
<name>A0A078HAB7_BRANA</name>
<dbReference type="KEGG" id="bna:106413750"/>
<dbReference type="OMA" id="WCIPSVF"/>
<dbReference type="Gene3D" id="3.40.30.10">
    <property type="entry name" value="Glutaredoxin"/>
    <property type="match status" value="1"/>
</dbReference>
<dbReference type="OrthoDB" id="10263751at2759"/>
<reference evidence="2" key="3">
    <citation type="submission" date="2021-01" db="EMBL/GenBank/DDBJ databases">
        <authorList>
            <consortium name="Genoscope - CEA"/>
            <person name="William W."/>
        </authorList>
    </citation>
    <scope>NUCLEOTIDE SEQUENCE</scope>
</reference>
<evidence type="ECO:0000313" key="2">
    <source>
        <dbReference type="EMBL" id="CAF2115858.1"/>
    </source>
</evidence>